<keyword evidence="2" id="KW-1185">Reference proteome</keyword>
<organism evidence="1 2">
    <name type="scientific">Saguinus oedipus</name>
    <name type="common">Cotton-top tamarin</name>
    <name type="synonym">Oedipomidas oedipus</name>
    <dbReference type="NCBI Taxonomy" id="9490"/>
    <lineage>
        <taxon>Eukaryota</taxon>
        <taxon>Metazoa</taxon>
        <taxon>Chordata</taxon>
        <taxon>Craniata</taxon>
        <taxon>Vertebrata</taxon>
        <taxon>Euteleostomi</taxon>
        <taxon>Mammalia</taxon>
        <taxon>Eutheria</taxon>
        <taxon>Euarchontoglires</taxon>
        <taxon>Primates</taxon>
        <taxon>Haplorrhini</taxon>
        <taxon>Platyrrhini</taxon>
        <taxon>Cebidae</taxon>
        <taxon>Callitrichinae</taxon>
        <taxon>Saguinus</taxon>
    </lineage>
</organism>
<sequence>MDFLIESQTEDITYKAVNTLEEKYHWPLVFQSNADSLTKEYYFDAIPENRAVQSVALVM</sequence>
<feature type="non-terminal residue" evidence="1">
    <location>
        <position position="59"/>
    </location>
</feature>
<name>A0ABQ9WFR4_SAGOE</name>
<evidence type="ECO:0000313" key="2">
    <source>
        <dbReference type="Proteomes" id="UP001266305"/>
    </source>
</evidence>
<dbReference type="Proteomes" id="UP001266305">
    <property type="component" value="Unassembled WGS sequence"/>
</dbReference>
<reference evidence="1 2" key="1">
    <citation type="submission" date="2023-05" db="EMBL/GenBank/DDBJ databases">
        <title>B98-5 Cell Line De Novo Hybrid Assembly: An Optical Mapping Approach.</title>
        <authorList>
            <person name="Kananen K."/>
            <person name="Auerbach J.A."/>
            <person name="Kautto E."/>
            <person name="Blachly J.S."/>
        </authorList>
    </citation>
    <scope>NUCLEOTIDE SEQUENCE [LARGE SCALE GENOMIC DNA]</scope>
    <source>
        <strain evidence="1">B95-8</strain>
        <tissue evidence="1">Cell line</tissue>
    </source>
</reference>
<evidence type="ECO:0000313" key="1">
    <source>
        <dbReference type="EMBL" id="KAK2120141.1"/>
    </source>
</evidence>
<comment type="caution">
    <text evidence="1">The sequence shown here is derived from an EMBL/GenBank/DDBJ whole genome shotgun (WGS) entry which is preliminary data.</text>
</comment>
<protein>
    <submittedName>
        <fullName evidence="1">Uncharacterized protein</fullName>
    </submittedName>
</protein>
<dbReference type="EMBL" id="JASSZA010000001">
    <property type="protein sequence ID" value="KAK2120141.1"/>
    <property type="molecule type" value="Genomic_DNA"/>
</dbReference>
<gene>
    <name evidence="1" type="ORF">P7K49_001527</name>
</gene>
<accession>A0ABQ9WFR4</accession>
<proteinExistence type="predicted"/>